<dbReference type="EMBL" id="JAGHKP010000004">
    <property type="protein sequence ID" value="MBO9154579.1"/>
    <property type="molecule type" value="Genomic_DNA"/>
</dbReference>
<dbReference type="SUPFAM" id="SSF142906">
    <property type="entry name" value="YjbR-like"/>
    <property type="match status" value="1"/>
</dbReference>
<protein>
    <recommendedName>
        <fullName evidence="3">MmcQ/YjbR family DNA-binding protein</fullName>
    </recommendedName>
</protein>
<organism evidence="1 2">
    <name type="scientific">Chitinophaga chungangae</name>
    <dbReference type="NCBI Taxonomy" id="2821488"/>
    <lineage>
        <taxon>Bacteria</taxon>
        <taxon>Pseudomonadati</taxon>
        <taxon>Bacteroidota</taxon>
        <taxon>Chitinophagia</taxon>
        <taxon>Chitinophagales</taxon>
        <taxon>Chitinophagaceae</taxon>
        <taxon>Chitinophaga</taxon>
    </lineage>
</organism>
<dbReference type="Gene3D" id="3.90.1150.30">
    <property type="match status" value="1"/>
</dbReference>
<dbReference type="InterPro" id="IPR038056">
    <property type="entry name" value="YjbR-like_sf"/>
</dbReference>
<dbReference type="PANTHER" id="PTHR35145">
    <property type="entry name" value="CYTOPLASMIC PROTEIN-RELATED"/>
    <property type="match status" value="1"/>
</dbReference>
<reference evidence="2" key="1">
    <citation type="submission" date="2021-03" db="EMBL/GenBank/DDBJ databases">
        <title>Assistant Professor.</title>
        <authorList>
            <person name="Huq M.A."/>
        </authorList>
    </citation>
    <scope>NUCLEOTIDE SEQUENCE [LARGE SCALE GENOMIC DNA]</scope>
    <source>
        <strain evidence="2">MAH-28</strain>
    </source>
</reference>
<dbReference type="RefSeq" id="WP_209147696.1">
    <property type="nucleotide sequence ID" value="NZ_JAGHKP010000004.1"/>
</dbReference>
<proteinExistence type="predicted"/>
<gene>
    <name evidence="1" type="ORF">J7I43_20305</name>
</gene>
<evidence type="ECO:0000313" key="1">
    <source>
        <dbReference type="EMBL" id="MBO9154579.1"/>
    </source>
</evidence>
<accession>A0ABS3YIV6</accession>
<evidence type="ECO:0008006" key="3">
    <source>
        <dbReference type="Google" id="ProtNLM"/>
    </source>
</evidence>
<evidence type="ECO:0000313" key="2">
    <source>
        <dbReference type="Proteomes" id="UP000679126"/>
    </source>
</evidence>
<sequence>MSFFIIPAPYMAKHMWVAVRKPSALKKDELAKLVEESYVLVRNKLPKKIQEQLRK</sequence>
<comment type="caution">
    <text evidence="1">The sequence shown here is derived from an EMBL/GenBank/DDBJ whole genome shotgun (WGS) entry which is preliminary data.</text>
</comment>
<name>A0ABS3YIV6_9BACT</name>
<dbReference type="PANTHER" id="PTHR35145:SF1">
    <property type="entry name" value="CYTOPLASMIC PROTEIN"/>
    <property type="match status" value="1"/>
</dbReference>
<dbReference type="Proteomes" id="UP000679126">
    <property type="component" value="Unassembled WGS sequence"/>
</dbReference>
<keyword evidence="2" id="KW-1185">Reference proteome</keyword>
<dbReference type="InterPro" id="IPR007351">
    <property type="entry name" value="YjbR"/>
</dbReference>